<sequence length="142" mass="15580">MRVTNVVKPLVSAPSISSVTNEILQIMLELRLKLGEKHIACVERTVSSLYSKIKLAHALKCSITPASSNTVTRGGNKCTCSPYACIFYHIVYFHLIEWIGALSLTKQNLKLLCSGIAYIIALYKATVLCCVKVCFSAKNLSP</sequence>
<feature type="transmembrane region" description="Helical" evidence="1">
    <location>
        <begin position="83"/>
        <end position="104"/>
    </location>
</feature>
<evidence type="ECO:0000313" key="3">
    <source>
        <dbReference type="Proteomes" id="UP000242381"/>
    </source>
</evidence>
<gene>
    <name evidence="2" type="ORF">BCV71DRAFT_233602</name>
</gene>
<evidence type="ECO:0000313" key="2">
    <source>
        <dbReference type="EMBL" id="ORE19996.1"/>
    </source>
</evidence>
<proteinExistence type="predicted"/>
<dbReference type="Proteomes" id="UP000242381">
    <property type="component" value="Unassembled WGS sequence"/>
</dbReference>
<reference evidence="2 3" key="1">
    <citation type="journal article" date="2016" name="Proc. Natl. Acad. Sci. U.S.A.">
        <title>Lipid metabolic changes in an early divergent fungus govern the establishment of a mutualistic symbiosis with endobacteria.</title>
        <authorList>
            <person name="Lastovetsky O.A."/>
            <person name="Gaspar M.L."/>
            <person name="Mondo S.J."/>
            <person name="LaButti K.M."/>
            <person name="Sandor L."/>
            <person name="Grigoriev I.V."/>
            <person name="Henry S.A."/>
            <person name="Pawlowska T.E."/>
        </authorList>
    </citation>
    <scope>NUCLEOTIDE SEQUENCE [LARGE SCALE GENOMIC DNA]</scope>
    <source>
        <strain evidence="2 3">ATCC 11559</strain>
    </source>
</reference>
<organism evidence="2 3">
    <name type="scientific">Rhizopus microsporus</name>
    <dbReference type="NCBI Taxonomy" id="58291"/>
    <lineage>
        <taxon>Eukaryota</taxon>
        <taxon>Fungi</taxon>
        <taxon>Fungi incertae sedis</taxon>
        <taxon>Mucoromycota</taxon>
        <taxon>Mucoromycotina</taxon>
        <taxon>Mucoromycetes</taxon>
        <taxon>Mucorales</taxon>
        <taxon>Mucorineae</taxon>
        <taxon>Rhizopodaceae</taxon>
        <taxon>Rhizopus</taxon>
    </lineage>
</organism>
<keyword evidence="1" id="KW-0472">Membrane</keyword>
<feature type="transmembrane region" description="Helical" evidence="1">
    <location>
        <begin position="116"/>
        <end position="135"/>
    </location>
</feature>
<protein>
    <submittedName>
        <fullName evidence="2">Uncharacterized protein</fullName>
    </submittedName>
</protein>
<accession>A0A1X0S6T3</accession>
<dbReference type="EMBL" id="KV921301">
    <property type="protein sequence ID" value="ORE19996.1"/>
    <property type="molecule type" value="Genomic_DNA"/>
</dbReference>
<keyword evidence="1" id="KW-0812">Transmembrane</keyword>
<evidence type="ECO:0000256" key="1">
    <source>
        <dbReference type="SAM" id="Phobius"/>
    </source>
</evidence>
<name>A0A1X0S6T3_RHIZD</name>
<dbReference type="AlphaFoldDB" id="A0A1X0S6T3"/>
<keyword evidence="1" id="KW-1133">Transmembrane helix</keyword>